<dbReference type="InterPro" id="IPR044016">
    <property type="entry name" value="Big_13"/>
</dbReference>
<dbReference type="Pfam" id="PF19077">
    <property type="entry name" value="Big_13"/>
    <property type="match status" value="1"/>
</dbReference>
<feature type="non-terminal residue" evidence="2">
    <location>
        <position position="1"/>
    </location>
</feature>
<reference evidence="2" key="1">
    <citation type="submission" date="2021-05" db="EMBL/GenBank/DDBJ databases">
        <authorList>
            <person name="Stine C."/>
        </authorList>
    </citation>
    <scope>NUCLEOTIDE SEQUENCE</scope>
    <source>
        <strain evidence="2">TDS0091212</strain>
    </source>
</reference>
<evidence type="ECO:0000259" key="1">
    <source>
        <dbReference type="Pfam" id="PF19077"/>
    </source>
</evidence>
<evidence type="ECO:0000313" key="3">
    <source>
        <dbReference type="Proteomes" id="UP001196338"/>
    </source>
</evidence>
<evidence type="ECO:0000313" key="2">
    <source>
        <dbReference type="EMBL" id="MBS7672442.1"/>
    </source>
</evidence>
<reference evidence="2" key="2">
    <citation type="submission" date="2023-08" db="EMBL/GenBank/DDBJ databases">
        <title>Vibrio cholerae Outbreaks in Tanzania Exemplify Founder Flush: Simultaneous Increases in Population Size and Genetic Diversity.</title>
        <authorList>
            <person name="Debes A.K."/>
            <person name="Mohammed A."/>
            <person name="Maseke I."/>
            <person name="Almeida M."/>
            <person name="Li S."/>
            <person name="Matimba H."/>
            <person name="Joachim A."/>
            <person name="Mizinduko M."/>
            <person name="Nyanga S."/>
            <person name="Kelly M."/>
            <person name="Kachwamba Y."/>
            <person name="Schaffer A.M."/>
            <person name="Nyanga A.S."/>
            <person name="Mghamba J."/>
            <person name="Mosha F.S."/>
            <person name="Sack D.A."/>
            <person name="Stine O.C."/>
        </authorList>
    </citation>
    <scope>NUCLEOTIDE SEQUENCE</scope>
    <source>
        <strain evidence="2">TDS0091212</strain>
    </source>
</reference>
<dbReference type="Proteomes" id="UP001196338">
    <property type="component" value="Unassembled WGS sequence"/>
</dbReference>
<dbReference type="EMBL" id="JAHBND010000086">
    <property type="protein sequence ID" value="MBS7672442.1"/>
    <property type="molecule type" value="Genomic_DNA"/>
</dbReference>
<organism evidence="2 3">
    <name type="scientific">Vibrio cholerae</name>
    <dbReference type="NCBI Taxonomy" id="666"/>
    <lineage>
        <taxon>Bacteria</taxon>
        <taxon>Pseudomonadati</taxon>
        <taxon>Pseudomonadota</taxon>
        <taxon>Gammaproteobacteria</taxon>
        <taxon>Vibrionales</taxon>
        <taxon>Vibrionaceae</taxon>
        <taxon>Vibrio</taxon>
    </lineage>
</organism>
<gene>
    <name evidence="2" type="ORF">KIN13_03115</name>
</gene>
<dbReference type="RefSeq" id="WP_213420755.1">
    <property type="nucleotide sequence ID" value="NZ_JAHBND010000086.1"/>
</dbReference>
<name>A0AAW4KIJ2_VIBCL</name>
<feature type="non-terminal residue" evidence="2">
    <location>
        <position position="104"/>
    </location>
</feature>
<feature type="domain" description="Bacterial Ig-like" evidence="1">
    <location>
        <begin position="43"/>
        <end position="104"/>
    </location>
</feature>
<proteinExistence type="predicted"/>
<dbReference type="AlphaFoldDB" id="A0AAW4KIJ2"/>
<protein>
    <recommendedName>
        <fullName evidence="1">Bacterial Ig-like domain-containing protein</fullName>
    </recommendedName>
</protein>
<dbReference type="Gene3D" id="3.30.420.430">
    <property type="match status" value="1"/>
</dbReference>
<accession>A0AAW4KIJ2</accession>
<comment type="caution">
    <text evidence="2">The sequence shown here is derived from an EMBL/GenBank/DDBJ whole genome shotgun (WGS) entry which is preliminary data.</text>
</comment>
<sequence>ITPIERDKGGNSSEPGDGFTVIVDLTPPDPAVLTKVIDDVGPYTGELQSGDLTDDNTPTFTGTAEAGSTVEVWMDGRLIGTAIADAQKDWSFTPAEGVIADGEH</sequence>